<evidence type="ECO:0000256" key="4">
    <source>
        <dbReference type="ARBA" id="ARBA00024778"/>
    </source>
</evidence>
<feature type="region of interest" description="Disordered" evidence="6">
    <location>
        <begin position="372"/>
        <end position="415"/>
    </location>
</feature>
<dbReference type="InterPro" id="IPR041195">
    <property type="entry name" value="Rnh202_N"/>
</dbReference>
<dbReference type="GO" id="GO:0006401">
    <property type="term" value="P:RNA catabolic process"/>
    <property type="evidence" value="ECO:0007669"/>
    <property type="project" value="TreeGrafter"/>
</dbReference>
<protein>
    <recommendedName>
        <fullName evidence="2">Ribonuclease H2 subunit B</fullName>
    </recommendedName>
    <alternativeName>
        <fullName evidence="5">Ribonuclease HI subunit B</fullName>
    </alternativeName>
</protein>
<dbReference type="Proteomes" id="UP000824596">
    <property type="component" value="Unassembled WGS sequence"/>
</dbReference>
<evidence type="ECO:0000256" key="5">
    <source>
        <dbReference type="ARBA" id="ARBA00033464"/>
    </source>
</evidence>
<feature type="compositionally biased region" description="Polar residues" evidence="6">
    <location>
        <begin position="7"/>
        <end position="25"/>
    </location>
</feature>
<proteinExistence type="predicted"/>
<dbReference type="Gene3D" id="2.20.25.530">
    <property type="match status" value="1"/>
</dbReference>
<dbReference type="InterPro" id="IPR019024">
    <property type="entry name" value="RNase_H2_suB_wHTH"/>
</dbReference>
<accession>A0A9P8MP40</accession>
<evidence type="ECO:0000313" key="9">
    <source>
        <dbReference type="EMBL" id="KAH0958690.1"/>
    </source>
</evidence>
<feature type="region of interest" description="Disordered" evidence="6">
    <location>
        <begin position="235"/>
        <end position="263"/>
    </location>
</feature>
<dbReference type="GeneID" id="68359506"/>
<dbReference type="Gene3D" id="1.10.20.120">
    <property type="match status" value="1"/>
</dbReference>
<evidence type="ECO:0000256" key="3">
    <source>
        <dbReference type="ARBA" id="ARBA00023242"/>
    </source>
</evidence>
<keyword evidence="10" id="KW-1185">Reference proteome</keyword>
<dbReference type="PANTHER" id="PTHR13383:SF11">
    <property type="entry name" value="RIBONUCLEASE H2 SUBUNIT B"/>
    <property type="match status" value="1"/>
</dbReference>
<evidence type="ECO:0000256" key="2">
    <source>
        <dbReference type="ARBA" id="ARBA00019062"/>
    </source>
</evidence>
<feature type="domain" description="Rnh202 triple barrel" evidence="8">
    <location>
        <begin position="37"/>
        <end position="117"/>
    </location>
</feature>
<dbReference type="InterPro" id="IPR040456">
    <property type="entry name" value="RNase_H2_suB"/>
</dbReference>
<organism evidence="9 10">
    <name type="scientific">Hirsutella rhossiliensis</name>
    <dbReference type="NCBI Taxonomy" id="111463"/>
    <lineage>
        <taxon>Eukaryota</taxon>
        <taxon>Fungi</taxon>
        <taxon>Dikarya</taxon>
        <taxon>Ascomycota</taxon>
        <taxon>Pezizomycotina</taxon>
        <taxon>Sordariomycetes</taxon>
        <taxon>Hypocreomycetidae</taxon>
        <taxon>Hypocreales</taxon>
        <taxon>Ophiocordycipitaceae</taxon>
        <taxon>Hirsutella</taxon>
    </lineage>
</organism>
<feature type="compositionally biased region" description="Polar residues" evidence="6">
    <location>
        <begin position="250"/>
        <end position="263"/>
    </location>
</feature>
<dbReference type="Pfam" id="PF09468">
    <property type="entry name" value="RNase_H2-Ydr279"/>
    <property type="match status" value="1"/>
</dbReference>
<comment type="caution">
    <text evidence="9">The sequence shown here is derived from an EMBL/GenBank/DDBJ whole genome shotgun (WGS) entry which is preliminary data.</text>
</comment>
<dbReference type="GO" id="GO:0005654">
    <property type="term" value="C:nucleoplasm"/>
    <property type="evidence" value="ECO:0007669"/>
    <property type="project" value="TreeGrafter"/>
</dbReference>
<dbReference type="OrthoDB" id="29098at2759"/>
<dbReference type="EMBL" id="JAIZPD010000015">
    <property type="protein sequence ID" value="KAH0958690.1"/>
    <property type="molecule type" value="Genomic_DNA"/>
</dbReference>
<dbReference type="RefSeq" id="XP_044716203.1">
    <property type="nucleotide sequence ID" value="XM_044868848.1"/>
</dbReference>
<comment type="function">
    <text evidence="4">Non catalytic subunit of RNase H2, an endonuclease that specifically degrades the RNA of RNA:DNA hybrids. Participates in DNA replication, possibly by mediating the removal of lagging-strand Okazaki fragment RNA primers during DNA replication. Mediates the excision of single ribonucleotides from DNA:RNA duplexes.</text>
</comment>
<evidence type="ECO:0000256" key="6">
    <source>
        <dbReference type="SAM" id="MobiDB-lite"/>
    </source>
</evidence>
<evidence type="ECO:0000259" key="8">
    <source>
        <dbReference type="Pfam" id="PF17745"/>
    </source>
</evidence>
<evidence type="ECO:0000313" key="10">
    <source>
        <dbReference type="Proteomes" id="UP000824596"/>
    </source>
</evidence>
<dbReference type="PANTHER" id="PTHR13383">
    <property type="entry name" value="RIBONUCLEASE H2 SUBUNIT B"/>
    <property type="match status" value="1"/>
</dbReference>
<feature type="region of interest" description="Disordered" evidence="6">
    <location>
        <begin position="1"/>
        <end position="30"/>
    </location>
</feature>
<keyword evidence="3" id="KW-0539">Nucleus</keyword>
<dbReference type="AlphaFoldDB" id="A0A9P8MP40"/>
<sequence length="428" mass="46752">MARTRSTKTGPATSTESATPSQITLSVKPGPPPRLLILPKHASSKARIVSLPNPRHGRPSRYLVCPESGVYEFIKVAAPRTTPRSWLIETHDQDNGAKEAGADVVMDADLYMATEIDPLFLVLPALADAKAPKGSRTKKRLFLTSDDHLDKLPEESSHLSEILGWRKTRALFENRMAVVCDSVEAGDESMLRLSEDKLLTAILDKAKQMSDGGLPPSMEDKFVNRALEAPTLMPSRNIDAGESSACRATAESQGTTPRTELADSQSTAASLVIASSSASQPSTTITSVPGEDEANVVVASAVEAPHAIVNLQRLRVAFDFICSNYVSPNLTEQLQLLLKDSARVDFSPLDDYLAKVAQLRAEAVATGAFSDFSRKRSRDEEEDEARADRKRKLEDEKKRKANESRGVRDLKKVNTSGMKKMSDFFKAK</sequence>
<dbReference type="GO" id="GO:0032299">
    <property type="term" value="C:ribonuclease H2 complex"/>
    <property type="evidence" value="ECO:0007669"/>
    <property type="project" value="InterPro"/>
</dbReference>
<feature type="domain" description="Ribonuclease H2 subunit B wHTH" evidence="7">
    <location>
        <begin position="120"/>
        <end position="335"/>
    </location>
</feature>
<comment type="subcellular location">
    <subcellularLocation>
        <location evidence="1">Nucleus</location>
    </subcellularLocation>
</comment>
<dbReference type="Pfam" id="PF17745">
    <property type="entry name" value="Ydr279_N"/>
    <property type="match status" value="1"/>
</dbReference>
<dbReference type="CDD" id="cd09270">
    <property type="entry name" value="RNase_H2-B"/>
    <property type="match status" value="1"/>
</dbReference>
<feature type="compositionally biased region" description="Basic and acidic residues" evidence="6">
    <location>
        <begin position="391"/>
        <end position="412"/>
    </location>
</feature>
<gene>
    <name evidence="9" type="ORF">HRG_10377</name>
</gene>
<evidence type="ECO:0000259" key="7">
    <source>
        <dbReference type="Pfam" id="PF09468"/>
    </source>
</evidence>
<evidence type="ECO:0000256" key="1">
    <source>
        <dbReference type="ARBA" id="ARBA00004123"/>
    </source>
</evidence>
<name>A0A9P8MP40_9HYPO</name>
<reference evidence="9" key="1">
    <citation type="submission" date="2021-09" db="EMBL/GenBank/DDBJ databases">
        <title>A high-quality genome of the endoparasitic fungus Hirsutella rhossiliensis with a comparison of Hirsutella genomes reveals transposable elements contributing to genome size variation.</title>
        <authorList>
            <person name="Lin R."/>
            <person name="Jiao Y."/>
            <person name="Sun X."/>
            <person name="Ling J."/>
            <person name="Xie B."/>
            <person name="Cheng X."/>
        </authorList>
    </citation>
    <scope>NUCLEOTIDE SEQUENCE</scope>
    <source>
        <strain evidence="9">HR02</strain>
    </source>
</reference>